<comment type="caution">
    <text evidence="2">The sequence shown here is derived from an EMBL/GenBank/DDBJ whole genome shotgun (WGS) entry which is preliminary data.</text>
</comment>
<proteinExistence type="predicted"/>
<evidence type="ECO:0000313" key="2">
    <source>
        <dbReference type="EMBL" id="EKD30482.1"/>
    </source>
</evidence>
<dbReference type="AlphaFoldDB" id="K1XZ85"/>
<protein>
    <submittedName>
        <fullName evidence="2">Uncharacterized protein</fullName>
    </submittedName>
</protein>
<dbReference type="EMBL" id="AMFJ01034042">
    <property type="protein sequence ID" value="EKD30482.1"/>
    <property type="molecule type" value="Genomic_DNA"/>
</dbReference>
<sequence>MKTLSLWKKSLYSAFIFFGTLVVLSVGYGAYSTMIPVTGGQPLTMGIWNAMILNIDDLNTRVNTLTSGASALWNNVTGGTAYMGGKVGIGTTTPNTLLHVYDTGANAEIDIQSVAWANNHWGIYNDRTDNSLKFWNNTITGEKNAVTMLSNGNVGIGTSSPSGMLDIASGWISLVLGADNAAFSRTNLTAKTSRIGSYHYINAEKPVGLIMGSSDATNSYVGIGGNTSIMNAPTVINFFTAANTTTIYGTERMRIDSTGNVGIGTTDPSAKLDVNGSIAENGGLLSDRYTNRFTFFLGWDTLWYKLAEITSSNYAIISSTHNAYPNIYLVTYSMYPEATSSIQPNVRIIWGYDYAPSNVEFRRVYENNKYYLEMRGVFTYAKNIEISGNGLKSLN</sequence>
<gene>
    <name evidence="2" type="ORF">ACD_78C00042G0004</name>
</gene>
<feature type="transmembrane region" description="Helical" evidence="1">
    <location>
        <begin position="12"/>
        <end position="31"/>
    </location>
</feature>
<reference evidence="2" key="1">
    <citation type="journal article" date="2012" name="Science">
        <title>Fermentation, hydrogen, and sulfur metabolism in multiple uncultivated bacterial phyla.</title>
        <authorList>
            <person name="Wrighton K.C."/>
            <person name="Thomas B.C."/>
            <person name="Sharon I."/>
            <person name="Miller C.S."/>
            <person name="Castelle C.J."/>
            <person name="VerBerkmoes N.C."/>
            <person name="Wilkins M.J."/>
            <person name="Hettich R.L."/>
            <person name="Lipton M.S."/>
            <person name="Williams K.H."/>
            <person name="Long P.E."/>
            <person name="Banfield J.F."/>
        </authorList>
    </citation>
    <scope>NUCLEOTIDE SEQUENCE [LARGE SCALE GENOMIC DNA]</scope>
</reference>
<keyword evidence="1" id="KW-1133">Transmembrane helix</keyword>
<evidence type="ECO:0000256" key="1">
    <source>
        <dbReference type="SAM" id="Phobius"/>
    </source>
</evidence>
<organism evidence="2">
    <name type="scientific">uncultured bacterium</name>
    <name type="common">gcode 4</name>
    <dbReference type="NCBI Taxonomy" id="1234023"/>
    <lineage>
        <taxon>Bacteria</taxon>
        <taxon>environmental samples</taxon>
    </lineage>
</organism>
<name>K1XZ85_9BACT</name>
<keyword evidence="1" id="KW-0812">Transmembrane</keyword>
<accession>K1XZ85</accession>
<keyword evidence="1" id="KW-0472">Membrane</keyword>